<name>A6XBR7_9ALPC</name>
<protein>
    <submittedName>
        <fullName evidence="1">Spike protein</fullName>
    </submittedName>
</protein>
<dbReference type="EMBL" id="DQ471935">
    <property type="protein sequence ID" value="ABF14467.1"/>
    <property type="molecule type" value="Genomic_RNA"/>
</dbReference>
<proteinExistence type="predicted"/>
<organism evidence="1">
    <name type="scientific">Canine coronavirus</name>
    <dbReference type="NCBI Taxonomy" id="11153"/>
    <lineage>
        <taxon>Viruses</taxon>
        <taxon>Riboviria</taxon>
        <taxon>Orthornavirae</taxon>
        <taxon>Pisuviricota</taxon>
        <taxon>Pisoniviricetes</taxon>
        <taxon>Nidovirales</taxon>
        <taxon>Cornidovirineae</taxon>
        <taxon>Coronaviridae</taxon>
        <taxon>Orthocoronavirinae</taxon>
        <taxon>Alphacoronavirus</taxon>
        <taxon>Tegacovirus</taxon>
        <taxon>Alphacoronavirus suis</taxon>
        <taxon>Alphacoronavirus 1</taxon>
    </lineage>
</organism>
<feature type="non-terminal residue" evidence="1">
    <location>
        <position position="112"/>
    </location>
</feature>
<reference evidence="1" key="1">
    <citation type="journal article" date="2007" name="Arch. Virol.">
        <title>Characterization of divergent and atypical canine coronaviruses from Sweden.</title>
        <authorList>
            <person name="Escutenaire S."/>
            <person name="Isaksson M."/>
            <person name="Renstrom L.H."/>
            <person name="Klingeborn B."/>
            <person name="Buonavoglia C."/>
            <person name="Berg M."/>
            <person name="Belak S."/>
            <person name="Thoren P."/>
        </authorList>
    </citation>
    <scope>NUCLEOTIDE SEQUENCE</scope>
    <source>
        <strain evidence="1">UPPS2/04</strain>
    </source>
</reference>
<sequence length="112" mass="13026">MKILLVLALFSVAVCDEEATPDQQLPYFNTSFGNIRFEDNMYNFLKSWHIPPNTDTIIGGYLPYCGGTPNCRWFNIVGQQRSHQNELTRLRYFDSSQEDIPNVHGVYFDVRE</sequence>
<accession>A6XBR7</accession>
<gene>
    <name evidence="1" type="primary">S</name>
</gene>
<evidence type="ECO:0000313" key="1">
    <source>
        <dbReference type="EMBL" id="ABF14467.1"/>
    </source>
</evidence>